<dbReference type="HOGENOM" id="CLU_2156585_0_0_5"/>
<sequence length="111" mass="12737">MTTETSGNFETAAFFTFLLTQEGYSEIRDLEDGRFACLLDLMFTTAIIVGRIGDTSGYDDRWCYKTYEMAKDALTAWDGVGEPDGWHRHPLTGRRREFDDLGELTREYVTT</sequence>
<comment type="caution">
    <text evidence="1">The sequence shown here is derived from an EMBL/GenBank/DDBJ whole genome shotgun (WGS) entry which is preliminary data.</text>
</comment>
<reference evidence="2" key="1">
    <citation type="journal article" date="2014" name="Stand. Genomic Sci.">
        <title>Genome sequence of the exopolysaccharide-producing Salipiger mucosus type strain (DSM 16094(T)), a moderately halophilic member of the Roseobacter clade.</title>
        <authorList>
            <person name="Riedel T."/>
            <person name="Spring S."/>
            <person name="Fiebig A."/>
            <person name="Petersen J."/>
            <person name="Kyrpides N.C."/>
            <person name="Goker M."/>
            <person name="Klenk H.P."/>
        </authorList>
    </citation>
    <scope>NUCLEOTIDE SEQUENCE [LARGE SCALE GENOMIC DNA]</scope>
    <source>
        <strain evidence="2">DSM 16094</strain>
    </source>
</reference>
<dbReference type="Proteomes" id="UP000015347">
    <property type="component" value="Unassembled WGS sequence"/>
</dbReference>
<dbReference type="OrthoDB" id="8481696at2"/>
<dbReference type="EMBL" id="APVH01000042">
    <property type="protein sequence ID" value="EPX77970.1"/>
    <property type="molecule type" value="Genomic_DNA"/>
</dbReference>
<accession>S9RIM4</accession>
<dbReference type="AlphaFoldDB" id="S9RIM4"/>
<proteinExistence type="predicted"/>
<evidence type="ECO:0000313" key="2">
    <source>
        <dbReference type="Proteomes" id="UP000015347"/>
    </source>
</evidence>
<organism evidence="1 2">
    <name type="scientific">Salipiger mucosus DSM 16094</name>
    <dbReference type="NCBI Taxonomy" id="1123237"/>
    <lineage>
        <taxon>Bacteria</taxon>
        <taxon>Pseudomonadati</taxon>
        <taxon>Pseudomonadota</taxon>
        <taxon>Alphaproteobacteria</taxon>
        <taxon>Rhodobacterales</taxon>
        <taxon>Roseobacteraceae</taxon>
        <taxon>Salipiger</taxon>
    </lineage>
</organism>
<dbReference type="RefSeq" id="WP_020040082.1">
    <property type="nucleotide sequence ID" value="NZ_KE557281.1"/>
</dbReference>
<evidence type="ECO:0000313" key="1">
    <source>
        <dbReference type="EMBL" id="EPX77970.1"/>
    </source>
</evidence>
<name>S9RIM4_9RHOB</name>
<gene>
    <name evidence="1" type="ORF">Salmuc_03292</name>
</gene>
<protein>
    <submittedName>
        <fullName evidence="1">Uncharacterized protein</fullName>
    </submittedName>
</protein>
<dbReference type="STRING" id="1123237.Salmuc_03292"/>
<keyword evidence="2" id="KW-1185">Reference proteome</keyword>